<dbReference type="InterPro" id="IPR035959">
    <property type="entry name" value="RutC-like_sf"/>
</dbReference>
<proteinExistence type="inferred from homology"/>
<comment type="similarity">
    <text evidence="1">Belongs to the RutC family.</text>
</comment>
<dbReference type="InterPro" id="IPR006175">
    <property type="entry name" value="YjgF/YER057c/UK114"/>
</dbReference>
<organism evidence="2 3">
    <name type="scientific">Rhizodiscina lignyota</name>
    <dbReference type="NCBI Taxonomy" id="1504668"/>
    <lineage>
        <taxon>Eukaryota</taxon>
        <taxon>Fungi</taxon>
        <taxon>Dikarya</taxon>
        <taxon>Ascomycota</taxon>
        <taxon>Pezizomycotina</taxon>
        <taxon>Dothideomycetes</taxon>
        <taxon>Pleosporomycetidae</taxon>
        <taxon>Aulographales</taxon>
        <taxon>Rhizodiscinaceae</taxon>
        <taxon>Rhizodiscina</taxon>
    </lineage>
</organism>
<dbReference type="Pfam" id="PF01042">
    <property type="entry name" value="Ribonuc_L-PSP"/>
    <property type="match status" value="1"/>
</dbReference>
<name>A0A9P4IC61_9PEZI</name>
<dbReference type="Proteomes" id="UP000799772">
    <property type="component" value="Unassembled WGS sequence"/>
</dbReference>
<dbReference type="PANTHER" id="PTHR11803:SF58">
    <property type="entry name" value="PROTEIN HMF1-RELATED"/>
    <property type="match status" value="1"/>
</dbReference>
<dbReference type="SUPFAM" id="SSF55298">
    <property type="entry name" value="YjgF-like"/>
    <property type="match status" value="1"/>
</dbReference>
<evidence type="ECO:0000313" key="3">
    <source>
        <dbReference type="Proteomes" id="UP000799772"/>
    </source>
</evidence>
<evidence type="ECO:0000313" key="2">
    <source>
        <dbReference type="EMBL" id="KAF2095852.1"/>
    </source>
</evidence>
<keyword evidence="3" id="KW-1185">Reference proteome</keyword>
<dbReference type="GO" id="GO:0005829">
    <property type="term" value="C:cytosol"/>
    <property type="evidence" value="ECO:0007669"/>
    <property type="project" value="TreeGrafter"/>
</dbReference>
<protein>
    <submittedName>
        <fullName evidence="2">Endoribonuclease L-PSP</fullName>
    </submittedName>
</protein>
<dbReference type="PANTHER" id="PTHR11803">
    <property type="entry name" value="2-IMINOBUTANOATE/2-IMINOPROPANOATE DEAMINASE RIDA"/>
    <property type="match status" value="1"/>
</dbReference>
<evidence type="ECO:0000256" key="1">
    <source>
        <dbReference type="ARBA" id="ARBA00010552"/>
    </source>
</evidence>
<accession>A0A9P4IC61</accession>
<dbReference type="CDD" id="cd00448">
    <property type="entry name" value="YjgF_YER057c_UK114_family"/>
    <property type="match status" value="1"/>
</dbReference>
<dbReference type="EMBL" id="ML978130">
    <property type="protein sequence ID" value="KAF2095852.1"/>
    <property type="molecule type" value="Genomic_DNA"/>
</dbReference>
<dbReference type="Gene3D" id="3.30.1330.40">
    <property type="entry name" value="RutC-like"/>
    <property type="match status" value="1"/>
</dbReference>
<reference evidence="2" key="1">
    <citation type="journal article" date="2020" name="Stud. Mycol.">
        <title>101 Dothideomycetes genomes: a test case for predicting lifestyles and emergence of pathogens.</title>
        <authorList>
            <person name="Haridas S."/>
            <person name="Albert R."/>
            <person name="Binder M."/>
            <person name="Bloem J."/>
            <person name="Labutti K."/>
            <person name="Salamov A."/>
            <person name="Andreopoulos B."/>
            <person name="Baker S."/>
            <person name="Barry K."/>
            <person name="Bills G."/>
            <person name="Bluhm B."/>
            <person name="Cannon C."/>
            <person name="Castanera R."/>
            <person name="Culley D."/>
            <person name="Daum C."/>
            <person name="Ezra D."/>
            <person name="Gonzalez J."/>
            <person name="Henrissat B."/>
            <person name="Kuo A."/>
            <person name="Liang C."/>
            <person name="Lipzen A."/>
            <person name="Lutzoni F."/>
            <person name="Magnuson J."/>
            <person name="Mondo S."/>
            <person name="Nolan M."/>
            <person name="Ohm R."/>
            <person name="Pangilinan J."/>
            <person name="Park H.-J."/>
            <person name="Ramirez L."/>
            <person name="Alfaro M."/>
            <person name="Sun H."/>
            <person name="Tritt A."/>
            <person name="Yoshinaga Y."/>
            <person name="Zwiers L.-H."/>
            <person name="Turgeon B."/>
            <person name="Goodwin S."/>
            <person name="Spatafora J."/>
            <person name="Crous P."/>
            <person name="Grigoriev I."/>
        </authorList>
    </citation>
    <scope>NUCLEOTIDE SEQUENCE</scope>
    <source>
        <strain evidence="2">CBS 133067</strain>
    </source>
</reference>
<dbReference type="GO" id="GO:0019239">
    <property type="term" value="F:deaminase activity"/>
    <property type="evidence" value="ECO:0007669"/>
    <property type="project" value="TreeGrafter"/>
</dbReference>
<comment type="caution">
    <text evidence="2">The sequence shown here is derived from an EMBL/GenBank/DDBJ whole genome shotgun (WGS) entry which is preliminary data.</text>
</comment>
<sequence length="128" mass="13897">MSGRQAVFADKAPKPNGNYSHVVRSGDKLFVCGFMGDDPVTGKIVEGGVEAQTRQAIENIKACVEAAGSSLDKVLSRRLYMTERAEFRTVDAIWASYMKEPYPVSTLIGVTWLAKEGAVIEIEVVAEA</sequence>
<gene>
    <name evidence="2" type="ORF">NA57DRAFT_58921</name>
</gene>
<dbReference type="AlphaFoldDB" id="A0A9P4IC61"/>
<dbReference type="OrthoDB" id="309640at2759"/>